<sequence length="117" mass="13567">MVEVHLIKNQIVNDKEGTVILNESIEERDEEFLKSFEDGPSTVEEHEDDDVFSWMKNGKDYKTKTFTTDKDGEVSGFEYQGSRYTGDKDIFKNMKITFSGKPSIENVQWLSDLIMNK</sequence>
<evidence type="ECO:0000313" key="1">
    <source>
        <dbReference type="EMBL" id="EKD24999.1"/>
    </source>
</evidence>
<dbReference type="AlphaFoldDB" id="K1YI08"/>
<name>K1YI08_9BACT</name>
<reference evidence="1" key="1">
    <citation type="journal article" date="2012" name="Science">
        <title>Fermentation, hydrogen, and sulfur metabolism in multiple uncultivated bacterial phyla.</title>
        <authorList>
            <person name="Wrighton K.C."/>
            <person name="Thomas B.C."/>
            <person name="Sharon I."/>
            <person name="Miller C.S."/>
            <person name="Castelle C.J."/>
            <person name="VerBerkmoes N.C."/>
            <person name="Wilkins M.J."/>
            <person name="Hettich R.L."/>
            <person name="Lipton M.S."/>
            <person name="Williams K.H."/>
            <person name="Long P.E."/>
            <person name="Banfield J.F."/>
        </authorList>
    </citation>
    <scope>NUCLEOTIDE SEQUENCE [LARGE SCALE GENOMIC DNA]</scope>
</reference>
<comment type="caution">
    <text evidence="1">The sequence shown here is derived from an EMBL/GenBank/DDBJ whole genome shotgun (WGS) entry which is preliminary data.</text>
</comment>
<proteinExistence type="predicted"/>
<protein>
    <submittedName>
        <fullName evidence="1">Uncharacterized protein</fullName>
    </submittedName>
</protein>
<dbReference type="EMBL" id="AMFJ01036138">
    <property type="protein sequence ID" value="EKD24999.1"/>
    <property type="molecule type" value="Genomic_DNA"/>
</dbReference>
<organism evidence="1">
    <name type="scientific">uncultured bacterium</name>
    <name type="common">gcode 4</name>
    <dbReference type="NCBI Taxonomy" id="1234023"/>
    <lineage>
        <taxon>Bacteria</taxon>
        <taxon>environmental samples</taxon>
    </lineage>
</organism>
<accession>K1YI08</accession>
<gene>
    <name evidence="1" type="ORF">ACD_80C00131G0002</name>
</gene>